<dbReference type="PROSITE" id="PS51819">
    <property type="entry name" value="VOC"/>
    <property type="match status" value="1"/>
</dbReference>
<dbReference type="RefSeq" id="WP_345044130.1">
    <property type="nucleotide sequence ID" value="NZ_BAABBA010000023.1"/>
</dbReference>
<organism evidence="2 3">
    <name type="scientific">Georgenia daeguensis</name>
    <dbReference type="NCBI Taxonomy" id="908355"/>
    <lineage>
        <taxon>Bacteria</taxon>
        <taxon>Bacillati</taxon>
        <taxon>Actinomycetota</taxon>
        <taxon>Actinomycetes</taxon>
        <taxon>Micrococcales</taxon>
        <taxon>Bogoriellaceae</taxon>
        <taxon>Georgenia</taxon>
    </lineage>
</organism>
<name>A0ABP6UMB1_9MICO</name>
<keyword evidence="3" id="KW-1185">Reference proteome</keyword>
<comment type="caution">
    <text evidence="2">The sequence shown here is derived from an EMBL/GenBank/DDBJ whole genome shotgun (WGS) entry which is preliminary data.</text>
</comment>
<dbReference type="Proteomes" id="UP001499841">
    <property type="component" value="Unassembled WGS sequence"/>
</dbReference>
<dbReference type="SUPFAM" id="SSF54593">
    <property type="entry name" value="Glyoxalase/Bleomycin resistance protein/Dihydroxybiphenyl dioxygenase"/>
    <property type="match status" value="2"/>
</dbReference>
<accession>A0ABP6UMB1</accession>
<sequence length="311" mass="35271">MFNPYPMMFHPTLVVEDLEDAARWFRRVFGRREVRWEDKFDLAVLNPDYPINYSYFFVLGDVSLDVLCPSLLKLPGDRSASVYREGAGLVDIAWYTDHIEDVARGLERHGFRTRDQEGNLIHDGEVPQSNLVWDCPMIWTLPEDTGLTYEFYRMGRRHWPKYSQLADPRLDPAWRPGVVSRDDPLGIVTSAHHTVLTHDRERALRLFVEVLGGQIVGEGYSERLDADFVDVLYAKSVMRFATPRTQPIRDVISGEETQADQYVGITFQVTDLDAVAGHLAGQDVAFSRSAEGIHTFPAGSFGAVWGFTEAG</sequence>
<protein>
    <recommendedName>
        <fullName evidence="1">VOC domain-containing protein</fullName>
    </recommendedName>
</protein>
<dbReference type="InterPro" id="IPR029068">
    <property type="entry name" value="Glyas_Bleomycin-R_OHBP_Dase"/>
</dbReference>
<gene>
    <name evidence="2" type="ORF">GCM10022262_35350</name>
</gene>
<dbReference type="EMBL" id="BAABBA010000023">
    <property type="protein sequence ID" value="GAA3509158.1"/>
    <property type="molecule type" value="Genomic_DNA"/>
</dbReference>
<dbReference type="Gene3D" id="3.10.180.10">
    <property type="entry name" value="2,3-Dihydroxybiphenyl 1,2-Dioxygenase, domain 1"/>
    <property type="match status" value="2"/>
</dbReference>
<dbReference type="InterPro" id="IPR037523">
    <property type="entry name" value="VOC_core"/>
</dbReference>
<evidence type="ECO:0000259" key="1">
    <source>
        <dbReference type="PROSITE" id="PS51819"/>
    </source>
</evidence>
<evidence type="ECO:0000313" key="2">
    <source>
        <dbReference type="EMBL" id="GAA3509158.1"/>
    </source>
</evidence>
<feature type="domain" description="VOC" evidence="1">
    <location>
        <begin position="7"/>
        <end position="154"/>
    </location>
</feature>
<reference evidence="3" key="1">
    <citation type="journal article" date="2019" name="Int. J. Syst. Evol. Microbiol.">
        <title>The Global Catalogue of Microorganisms (GCM) 10K type strain sequencing project: providing services to taxonomists for standard genome sequencing and annotation.</title>
        <authorList>
            <consortium name="The Broad Institute Genomics Platform"/>
            <consortium name="The Broad Institute Genome Sequencing Center for Infectious Disease"/>
            <person name="Wu L."/>
            <person name="Ma J."/>
        </authorList>
    </citation>
    <scope>NUCLEOTIDE SEQUENCE [LARGE SCALE GENOMIC DNA]</scope>
    <source>
        <strain evidence="3">JCM 17459</strain>
    </source>
</reference>
<evidence type="ECO:0000313" key="3">
    <source>
        <dbReference type="Proteomes" id="UP001499841"/>
    </source>
</evidence>
<proteinExistence type="predicted"/>